<evidence type="ECO:0000259" key="1">
    <source>
        <dbReference type="Pfam" id="PF02698"/>
    </source>
</evidence>
<sequence>MKKLLNIVVFLLIAGVIAVIFLQQYIQQTSKDSIATNIEMLEPAYTGIVLGASVLPDQSLSPVLKARVDAALLAYEQGKIERFLLSGDHGDRDYDEVNPMKNYLVKKGVPTADIFLDHAGFDTYDSMIRAREIFEVDHAIVFTQEFHLPRAIYLGNRLGLNIQGYIADPEGYEPSSSLKRREWLANIKAWAEININQRPTHDGKAIPITGDSSQSYD</sequence>
<reference evidence="2 3" key="1">
    <citation type="submission" date="2018-12" db="EMBL/GenBank/DDBJ databases">
        <title>Complete genome of Nonlabens sp. MJ115.</title>
        <authorList>
            <person name="Choi H.S."/>
            <person name="Jung J."/>
        </authorList>
    </citation>
    <scope>NUCLEOTIDE SEQUENCE [LARGE SCALE GENOMIC DNA]</scope>
    <source>
        <strain evidence="2 3">MJ115</strain>
    </source>
</reference>
<gene>
    <name evidence="2" type="ORF">EJ995_11475</name>
</gene>
<dbReference type="CDD" id="cd06259">
    <property type="entry name" value="YdcF-like"/>
    <property type="match status" value="1"/>
</dbReference>
<evidence type="ECO:0000313" key="2">
    <source>
        <dbReference type="EMBL" id="AZQ44821.1"/>
    </source>
</evidence>
<dbReference type="EMBL" id="CP034549">
    <property type="protein sequence ID" value="AZQ44821.1"/>
    <property type="molecule type" value="Genomic_DNA"/>
</dbReference>
<evidence type="ECO:0000313" key="3">
    <source>
        <dbReference type="Proteomes" id="UP000279600"/>
    </source>
</evidence>
<dbReference type="OrthoDB" id="9782395at2"/>
<dbReference type="InterPro" id="IPR003848">
    <property type="entry name" value="DUF218"/>
</dbReference>
<name>A0A3S9N005_9FLAO</name>
<protein>
    <recommendedName>
        <fullName evidence="1">DUF218 domain-containing protein</fullName>
    </recommendedName>
</protein>
<accession>A0A3S9N005</accession>
<dbReference type="AlphaFoldDB" id="A0A3S9N005"/>
<dbReference type="PANTHER" id="PTHR30336:SF6">
    <property type="entry name" value="INTEGRAL MEMBRANE PROTEIN"/>
    <property type="match status" value="1"/>
</dbReference>
<dbReference type="GO" id="GO:0005886">
    <property type="term" value="C:plasma membrane"/>
    <property type="evidence" value="ECO:0007669"/>
    <property type="project" value="TreeGrafter"/>
</dbReference>
<dbReference type="Pfam" id="PF02698">
    <property type="entry name" value="DUF218"/>
    <property type="match status" value="1"/>
</dbReference>
<proteinExistence type="predicted"/>
<dbReference type="KEGG" id="noj:EJ995_11475"/>
<dbReference type="Proteomes" id="UP000279600">
    <property type="component" value="Chromosome"/>
</dbReference>
<keyword evidence="3" id="KW-1185">Reference proteome</keyword>
<feature type="domain" description="DUF218" evidence="1">
    <location>
        <begin position="48"/>
        <end position="174"/>
    </location>
</feature>
<dbReference type="PANTHER" id="PTHR30336">
    <property type="entry name" value="INNER MEMBRANE PROTEIN, PROBABLE PERMEASE"/>
    <property type="match status" value="1"/>
</dbReference>
<dbReference type="RefSeq" id="WP_126448536.1">
    <property type="nucleotide sequence ID" value="NZ_CP034549.1"/>
</dbReference>
<organism evidence="2 3">
    <name type="scientific">Nonlabens ponticola</name>
    <dbReference type="NCBI Taxonomy" id="2496866"/>
    <lineage>
        <taxon>Bacteria</taxon>
        <taxon>Pseudomonadati</taxon>
        <taxon>Bacteroidota</taxon>
        <taxon>Flavobacteriia</taxon>
        <taxon>Flavobacteriales</taxon>
        <taxon>Flavobacteriaceae</taxon>
        <taxon>Nonlabens</taxon>
    </lineage>
</organism>
<dbReference type="InterPro" id="IPR051599">
    <property type="entry name" value="Cell_Envelope_Assoc"/>
</dbReference>